<feature type="domain" description="MDMPI C-terminal" evidence="1">
    <location>
        <begin position="2"/>
        <end position="48"/>
    </location>
</feature>
<name>A0ABW2DUL5_9ACTN</name>
<proteinExistence type="predicted"/>
<dbReference type="Proteomes" id="UP001596409">
    <property type="component" value="Unassembled WGS sequence"/>
</dbReference>
<reference evidence="3" key="1">
    <citation type="journal article" date="2019" name="Int. J. Syst. Evol. Microbiol.">
        <title>The Global Catalogue of Microorganisms (GCM) 10K type strain sequencing project: providing services to taxonomists for standard genome sequencing and annotation.</title>
        <authorList>
            <consortium name="The Broad Institute Genomics Platform"/>
            <consortium name="The Broad Institute Genome Sequencing Center for Infectious Disease"/>
            <person name="Wu L."/>
            <person name="Ma J."/>
        </authorList>
    </citation>
    <scope>NUCLEOTIDE SEQUENCE [LARGE SCALE GENOMIC DNA]</scope>
    <source>
        <strain evidence="3">JCM 4855</strain>
    </source>
</reference>
<evidence type="ECO:0000313" key="3">
    <source>
        <dbReference type="Proteomes" id="UP001596409"/>
    </source>
</evidence>
<evidence type="ECO:0000259" key="1">
    <source>
        <dbReference type="Pfam" id="PF07398"/>
    </source>
</evidence>
<protein>
    <recommendedName>
        <fullName evidence="1">MDMPI C-terminal domain-containing protein</fullName>
    </recommendedName>
</protein>
<evidence type="ECO:0000313" key="2">
    <source>
        <dbReference type="EMBL" id="MFC7011531.1"/>
    </source>
</evidence>
<dbReference type="Pfam" id="PF07398">
    <property type="entry name" value="MDMPI_C"/>
    <property type="match status" value="1"/>
</dbReference>
<comment type="caution">
    <text evidence="2">The sequence shown here is derived from an EMBL/GenBank/DDBJ whole genome shotgun (WGS) entry which is preliminary data.</text>
</comment>
<gene>
    <name evidence="2" type="ORF">ACFQMH_07345</name>
</gene>
<accession>A0ABW2DUL5</accession>
<sequence length="61" mass="6247">MFEVTDGAGEGTADVTVSGPARAVLRWLWNREGADGAAGVTVEGASEAVGELRRCVVVATQ</sequence>
<dbReference type="RefSeq" id="WP_373303420.1">
    <property type="nucleotide sequence ID" value="NZ_BMWA01000021.1"/>
</dbReference>
<organism evidence="2 3">
    <name type="scientific">Streptomyces viridiviolaceus</name>
    <dbReference type="NCBI Taxonomy" id="68282"/>
    <lineage>
        <taxon>Bacteria</taxon>
        <taxon>Bacillati</taxon>
        <taxon>Actinomycetota</taxon>
        <taxon>Actinomycetes</taxon>
        <taxon>Kitasatosporales</taxon>
        <taxon>Streptomycetaceae</taxon>
        <taxon>Streptomyces</taxon>
    </lineage>
</organism>
<dbReference type="InterPro" id="IPR010872">
    <property type="entry name" value="MDMPI_C-term_domain"/>
</dbReference>
<keyword evidence="3" id="KW-1185">Reference proteome</keyword>
<dbReference type="EMBL" id="JBHSYM010000013">
    <property type="protein sequence ID" value="MFC7011531.1"/>
    <property type="molecule type" value="Genomic_DNA"/>
</dbReference>